<dbReference type="AlphaFoldDB" id="F3GRH6"/>
<feature type="non-terminal residue" evidence="1">
    <location>
        <position position="1"/>
    </location>
</feature>
<proteinExistence type="predicted"/>
<dbReference type="Proteomes" id="UP000004986">
    <property type="component" value="Unassembled WGS sequence"/>
</dbReference>
<accession>F3GRH6</accession>
<dbReference type="EMBL" id="AEAI01004575">
    <property type="protein sequence ID" value="EGH49679.1"/>
    <property type="molecule type" value="Genomic_DNA"/>
</dbReference>
<name>F3GRH6_PSESJ</name>
<evidence type="ECO:0000313" key="2">
    <source>
        <dbReference type="Proteomes" id="UP000004986"/>
    </source>
</evidence>
<organism evidence="1 2">
    <name type="scientific">Pseudomonas syringae pv. pisi str. 1704B</name>
    <dbReference type="NCBI Taxonomy" id="629263"/>
    <lineage>
        <taxon>Bacteria</taxon>
        <taxon>Pseudomonadati</taxon>
        <taxon>Pseudomonadota</taxon>
        <taxon>Gammaproteobacteria</taxon>
        <taxon>Pseudomonadales</taxon>
        <taxon>Pseudomonadaceae</taxon>
        <taxon>Pseudomonas</taxon>
        <taxon>Pseudomonas syringae</taxon>
    </lineage>
</organism>
<evidence type="ECO:0000313" key="1">
    <source>
        <dbReference type="EMBL" id="EGH49679.1"/>
    </source>
</evidence>
<protein>
    <submittedName>
        <fullName evidence="1">Uncharacterized protein</fullName>
    </submittedName>
</protein>
<reference evidence="1 2" key="1">
    <citation type="journal article" date="2011" name="PLoS Pathog.">
        <title>Dynamic evolution of pathogenicity revealed by sequencing and comparative genomics of 19 Pseudomonas syringae isolates.</title>
        <authorList>
            <person name="Baltrus D.A."/>
            <person name="Nishimura M.T."/>
            <person name="Romanchuk A."/>
            <person name="Chang J.H."/>
            <person name="Mukhtar M.S."/>
            <person name="Cherkis K."/>
            <person name="Roach J."/>
            <person name="Grant S.R."/>
            <person name="Jones C.D."/>
            <person name="Dangl J.L."/>
        </authorList>
    </citation>
    <scope>NUCLEOTIDE SEQUENCE [LARGE SCALE GENOMIC DNA]</scope>
    <source>
        <strain evidence="1 2">1704B</strain>
    </source>
</reference>
<feature type="non-terminal residue" evidence="1">
    <location>
        <position position="39"/>
    </location>
</feature>
<comment type="caution">
    <text evidence="1">The sequence shown here is derived from an EMBL/GenBank/DDBJ whole genome shotgun (WGS) entry which is preliminary data.</text>
</comment>
<dbReference type="BioCyc" id="PSYR629263:G11X0-8834-MONOMER"/>
<gene>
    <name evidence="1" type="ORF">PSYPI_47733</name>
</gene>
<sequence length="39" mass="4113">AVYTIRAPHSTQRNGSTFRKALAIGAKYSFGTGPGVAIF</sequence>
<keyword evidence="2" id="KW-1185">Reference proteome</keyword>